<gene>
    <name evidence="1" type="ORF">AMQ22_02091</name>
</gene>
<reference evidence="1 2" key="1">
    <citation type="journal article" date="2016" name="ISME J.">
        <title>Chasing the elusive Euryarchaeota class WSA2: genomes reveal a uniquely fastidious methyl-reducing methanogen.</title>
        <authorList>
            <person name="Nobu M.K."/>
            <person name="Narihiro T."/>
            <person name="Kuroda K."/>
            <person name="Mei R."/>
            <person name="Liu W.T."/>
        </authorList>
    </citation>
    <scope>NUCLEOTIDE SEQUENCE [LARGE SCALE GENOMIC DNA]</scope>
    <source>
        <strain evidence="1">U1lsi0528_Bin055</strain>
    </source>
</reference>
<organism evidence="1 2">
    <name type="scientific">Candidatus Methanofastidiosum methylothiophilum</name>
    <dbReference type="NCBI Taxonomy" id="1705564"/>
    <lineage>
        <taxon>Archaea</taxon>
        <taxon>Methanobacteriati</taxon>
        <taxon>Methanobacteriota</taxon>
        <taxon>Stenosarchaea group</taxon>
        <taxon>Candidatus Methanofastidiosia</taxon>
        <taxon>Candidatus Methanofastidiosales</taxon>
        <taxon>Candidatus Methanofastidiosaceae</taxon>
        <taxon>Candidatus Methanofastidiosum</taxon>
    </lineage>
</organism>
<dbReference type="AlphaFoldDB" id="A0A150INL6"/>
<name>A0A150INL6_9EURY</name>
<evidence type="ECO:0000313" key="1">
    <source>
        <dbReference type="EMBL" id="KYC46631.1"/>
    </source>
</evidence>
<dbReference type="EMBL" id="LNGC01000183">
    <property type="protein sequence ID" value="KYC46631.1"/>
    <property type="molecule type" value="Genomic_DNA"/>
</dbReference>
<evidence type="ECO:0000313" key="2">
    <source>
        <dbReference type="Proteomes" id="UP000075398"/>
    </source>
</evidence>
<proteinExistence type="predicted"/>
<comment type="caution">
    <text evidence="1">The sequence shown here is derived from an EMBL/GenBank/DDBJ whole genome shotgun (WGS) entry which is preliminary data.</text>
</comment>
<protein>
    <submittedName>
        <fullName evidence="1">Uncharacterized protein</fullName>
    </submittedName>
</protein>
<accession>A0A150INL6</accession>
<sequence length="142" mass="17295">MKINYKNLLKKAKERKFQTLYSQIPFLADKTYRERTWWIRYYKIRTTWINNFPTLPFYPDELLPLRGPKPWDEPNYLDGYLGFNSTINCDLYDLEDLFLALGYDWIHTRLEDIKWPGMIECNFSDMEGCSDCRYRFKCELKA</sequence>
<dbReference type="Proteomes" id="UP000075398">
    <property type="component" value="Unassembled WGS sequence"/>
</dbReference>